<dbReference type="OrthoDB" id="9799482at2"/>
<dbReference type="SMART" id="SM00895">
    <property type="entry name" value="FCD"/>
    <property type="match status" value="1"/>
</dbReference>
<keyword evidence="6" id="KW-1185">Reference proteome</keyword>
<dbReference type="Pfam" id="PF00392">
    <property type="entry name" value="GntR"/>
    <property type="match status" value="1"/>
</dbReference>
<dbReference type="InterPro" id="IPR036390">
    <property type="entry name" value="WH_DNA-bd_sf"/>
</dbReference>
<dbReference type="RefSeq" id="WP_066624457.1">
    <property type="nucleotide sequence ID" value="NZ_FQXL01000005.1"/>
</dbReference>
<protein>
    <submittedName>
        <fullName evidence="5">HTH-type transcriptional regulator LutR</fullName>
    </submittedName>
</protein>
<sequence length="226" mass="26445">MKEFKTSDIVFKTIQEKIFNGEWKPGEKIMSEPQLSKELNVSRVSVREAIEKLATLNIISKRQGEGTFVNDLKPSIYLNSLIPMITLDKDNYLDILEFRLITEPKTARMCAEKCNGDTLKEIEESYERMLDWRQDIKKFTEEDLNFHMKIAEGSGNSLIIKVNEILRNLLEYHQRELYKTLGPSGGLSEHKLILDAIKNRDSELADIYMVRHLERTIKDIKEMRYK</sequence>
<evidence type="ECO:0000313" key="6">
    <source>
        <dbReference type="Proteomes" id="UP000076603"/>
    </source>
</evidence>
<dbReference type="GO" id="GO:0003677">
    <property type="term" value="F:DNA binding"/>
    <property type="evidence" value="ECO:0007669"/>
    <property type="project" value="UniProtKB-KW"/>
</dbReference>
<name>A0A161WX82_9CLOT</name>
<dbReference type="InterPro" id="IPR008920">
    <property type="entry name" value="TF_FadR/GntR_C"/>
</dbReference>
<reference evidence="5 6" key="1">
    <citation type="submission" date="2016-04" db="EMBL/GenBank/DDBJ databases">
        <title>Genome sequence of Clostridium magnum DSM 2767.</title>
        <authorList>
            <person name="Poehlein A."/>
            <person name="Uhlig R."/>
            <person name="Fischer R."/>
            <person name="Bahl H."/>
            <person name="Daniel R."/>
        </authorList>
    </citation>
    <scope>NUCLEOTIDE SEQUENCE [LARGE SCALE GENOMIC DNA]</scope>
    <source>
        <strain evidence="5 6">DSM 2767</strain>
    </source>
</reference>
<gene>
    <name evidence="5" type="primary">lutR_2</name>
    <name evidence="5" type="ORF">CLMAG_33170</name>
</gene>
<dbReference type="InterPro" id="IPR000524">
    <property type="entry name" value="Tscrpt_reg_HTH_GntR"/>
</dbReference>
<accession>A0A161WX82</accession>
<keyword evidence="1" id="KW-0805">Transcription regulation</keyword>
<dbReference type="InterPro" id="IPR011711">
    <property type="entry name" value="GntR_C"/>
</dbReference>
<dbReference type="SUPFAM" id="SSF46785">
    <property type="entry name" value="Winged helix' DNA-binding domain"/>
    <property type="match status" value="1"/>
</dbReference>
<dbReference type="GO" id="GO:0003700">
    <property type="term" value="F:DNA-binding transcription factor activity"/>
    <property type="evidence" value="ECO:0007669"/>
    <property type="project" value="InterPro"/>
</dbReference>
<comment type="caution">
    <text evidence="5">The sequence shown here is derived from an EMBL/GenBank/DDBJ whole genome shotgun (WGS) entry which is preliminary data.</text>
</comment>
<feature type="domain" description="HTH gntR-type" evidence="4">
    <location>
        <begin position="4"/>
        <end position="72"/>
    </location>
</feature>
<dbReference type="Gene3D" id="1.20.120.530">
    <property type="entry name" value="GntR ligand-binding domain-like"/>
    <property type="match status" value="1"/>
</dbReference>
<dbReference type="SUPFAM" id="SSF48008">
    <property type="entry name" value="GntR ligand-binding domain-like"/>
    <property type="match status" value="1"/>
</dbReference>
<dbReference type="InterPro" id="IPR036388">
    <property type="entry name" value="WH-like_DNA-bd_sf"/>
</dbReference>
<dbReference type="EMBL" id="LWAE01000003">
    <property type="protein sequence ID" value="KZL91558.1"/>
    <property type="molecule type" value="Genomic_DNA"/>
</dbReference>
<proteinExistence type="predicted"/>
<evidence type="ECO:0000313" key="5">
    <source>
        <dbReference type="EMBL" id="KZL91558.1"/>
    </source>
</evidence>
<dbReference type="PRINTS" id="PR00035">
    <property type="entry name" value="HTHGNTR"/>
</dbReference>
<dbReference type="Pfam" id="PF07729">
    <property type="entry name" value="FCD"/>
    <property type="match status" value="1"/>
</dbReference>
<evidence type="ECO:0000259" key="4">
    <source>
        <dbReference type="PROSITE" id="PS50949"/>
    </source>
</evidence>
<dbReference type="PATRIC" id="fig|1121326.3.peg.3351"/>
<keyword evidence="3" id="KW-0804">Transcription</keyword>
<evidence type="ECO:0000256" key="2">
    <source>
        <dbReference type="ARBA" id="ARBA00023125"/>
    </source>
</evidence>
<dbReference type="AlphaFoldDB" id="A0A161WX82"/>
<keyword evidence="2" id="KW-0238">DNA-binding</keyword>
<organism evidence="5 6">
    <name type="scientific">Clostridium magnum DSM 2767</name>
    <dbReference type="NCBI Taxonomy" id="1121326"/>
    <lineage>
        <taxon>Bacteria</taxon>
        <taxon>Bacillati</taxon>
        <taxon>Bacillota</taxon>
        <taxon>Clostridia</taxon>
        <taxon>Eubacteriales</taxon>
        <taxon>Clostridiaceae</taxon>
        <taxon>Clostridium</taxon>
    </lineage>
</organism>
<dbReference type="CDD" id="cd07377">
    <property type="entry name" value="WHTH_GntR"/>
    <property type="match status" value="1"/>
</dbReference>
<evidence type="ECO:0000256" key="1">
    <source>
        <dbReference type="ARBA" id="ARBA00023015"/>
    </source>
</evidence>
<dbReference type="Proteomes" id="UP000076603">
    <property type="component" value="Unassembled WGS sequence"/>
</dbReference>
<evidence type="ECO:0000256" key="3">
    <source>
        <dbReference type="ARBA" id="ARBA00023163"/>
    </source>
</evidence>
<dbReference type="PANTHER" id="PTHR43537:SF5">
    <property type="entry name" value="UXU OPERON TRANSCRIPTIONAL REGULATOR"/>
    <property type="match status" value="1"/>
</dbReference>
<dbReference type="PANTHER" id="PTHR43537">
    <property type="entry name" value="TRANSCRIPTIONAL REGULATOR, GNTR FAMILY"/>
    <property type="match status" value="1"/>
</dbReference>
<dbReference type="PROSITE" id="PS50949">
    <property type="entry name" value="HTH_GNTR"/>
    <property type="match status" value="1"/>
</dbReference>
<dbReference type="Gene3D" id="1.10.10.10">
    <property type="entry name" value="Winged helix-like DNA-binding domain superfamily/Winged helix DNA-binding domain"/>
    <property type="match status" value="1"/>
</dbReference>
<dbReference type="SMART" id="SM00345">
    <property type="entry name" value="HTH_GNTR"/>
    <property type="match status" value="1"/>
</dbReference>
<dbReference type="STRING" id="1121326.CLMAG_33170"/>